<feature type="compositionally biased region" description="Low complexity" evidence="1">
    <location>
        <begin position="48"/>
        <end position="61"/>
    </location>
</feature>
<gene>
    <name evidence="2" type="ORF">HYH03_004322</name>
</gene>
<sequence>MASEARDGPPPAKPCQASGCCEAADGQQGCGGRQQGQHATHASPPATGAALQLPSPPAGAAAATAEAAEAVVAAARRQAGGGGDAGGGPPQPAWHTDECVELRPACWPGRYRSPLRRVGLHLKVRDAEPEQLPTSFRSALAAAAAAAGLWLHAAAARRGCLELSLVLEGLALPLPTAWQRGGAPPGPEPAAGRTGGQHATLPTAAVLAALGLSPAPMHAQAQGQGTRMRPTALAPGLPRVMREPDQLLTPGYTPSAPGGGATGAGSGRGGASAASAFGAVDDAASGDAAHLPPLPAHVAPRVLLLRPAPAGAAAGPSGDALRLKGSSDGWSGSQWGLFGLGAAGPLRLSLRLGAELAAEVLGEPQRSSAVPPPPPVGAFNAATSDEEEEKFESADSAWVEAGAQVGPAASPVVARVAALEVLALAPGGPLPLRAELVALPHAAAAFHSGGADDCGSDGEDEQQAGGAAACAAAAFAVGAHPGGPYVELSLELLEPPPRPGLVLLELYLRPTGASTTPAAPPPPRRASLPLLALGPEDAALAAELSAVVASFPPDSYDDLDELLYDIGTWISITSAVKPPRGPAAVGSSSSQLTFPLQDDDANAQLLVVEDRVNLEAEMWPAVGPPLLLHAEAAGWDALAERLRVDLRAAPPAAVRALQGAGWGLLARAEGGATAADAGAAAHLAGALGLGASAAAAGGTGGGVGGPLRPLDGTAVRGTALSGGGGPASAQDLSRVGRGLDPVPAGAAGGGALRQRLGAAAVPGAGGGERGTTQADERGEQKRAAEAAAAMAAEAAVEELRVSLSAWGQLAEAAVLVPALALAAAATLRSDGRAPPSLAAPVVTAAVAACAGGTLLTLARPFLPWRRWLRLVSRARLSRYGAHVAARGLAALSVAAAAAVQQQQIGDAGVGSADGGVGDGGGGSTGRVSLLPLLAALALWDGLLLPLACMLPPRPAAALGGLRLLLNATLLAALAQPSPGTAGALLVSAAVEAAALATGAAARAALHRHASTAAAAEARAGQEHPLGILEQAQAQASRQPESGRRARERADNDWDAAPALAEWARGNDPGGGASTSARSPRDKND</sequence>
<feature type="region of interest" description="Disordered" evidence="1">
    <location>
        <begin position="1031"/>
        <end position="1084"/>
    </location>
</feature>
<organism evidence="2 3">
    <name type="scientific">Edaphochlamys debaryana</name>
    <dbReference type="NCBI Taxonomy" id="47281"/>
    <lineage>
        <taxon>Eukaryota</taxon>
        <taxon>Viridiplantae</taxon>
        <taxon>Chlorophyta</taxon>
        <taxon>core chlorophytes</taxon>
        <taxon>Chlorophyceae</taxon>
        <taxon>CS clade</taxon>
        <taxon>Chlamydomonadales</taxon>
        <taxon>Chlamydomonadales incertae sedis</taxon>
        <taxon>Edaphochlamys</taxon>
    </lineage>
</organism>
<keyword evidence="3" id="KW-1185">Reference proteome</keyword>
<feature type="region of interest" description="Disordered" evidence="1">
    <location>
        <begin position="1"/>
        <end position="61"/>
    </location>
</feature>
<proteinExistence type="predicted"/>
<feature type="region of interest" description="Disordered" evidence="1">
    <location>
        <begin position="178"/>
        <end position="198"/>
    </location>
</feature>
<feature type="compositionally biased region" description="Basic and acidic residues" evidence="1">
    <location>
        <begin position="1040"/>
        <end position="1051"/>
    </location>
</feature>
<feature type="compositionally biased region" description="Gly residues" evidence="1">
    <location>
        <begin position="257"/>
        <end position="270"/>
    </location>
</feature>
<protein>
    <submittedName>
        <fullName evidence="2">Uncharacterized protein</fullName>
    </submittedName>
</protein>
<feature type="region of interest" description="Disordered" evidence="1">
    <location>
        <begin position="714"/>
        <end position="740"/>
    </location>
</feature>
<reference evidence="2" key="1">
    <citation type="journal article" date="2020" name="bioRxiv">
        <title>Comparative genomics of Chlamydomonas.</title>
        <authorList>
            <person name="Craig R.J."/>
            <person name="Hasan A.R."/>
            <person name="Ness R.W."/>
            <person name="Keightley P.D."/>
        </authorList>
    </citation>
    <scope>NUCLEOTIDE SEQUENCE</scope>
    <source>
        <strain evidence="2">CCAP 11/70</strain>
    </source>
</reference>
<feature type="region of interest" description="Disordered" evidence="1">
    <location>
        <begin position="760"/>
        <end position="785"/>
    </location>
</feature>
<evidence type="ECO:0000256" key="1">
    <source>
        <dbReference type="SAM" id="MobiDB-lite"/>
    </source>
</evidence>
<dbReference type="EMBL" id="JAEHOE010000013">
    <property type="protein sequence ID" value="KAG2497576.1"/>
    <property type="molecule type" value="Genomic_DNA"/>
</dbReference>
<dbReference type="Proteomes" id="UP000612055">
    <property type="component" value="Unassembled WGS sequence"/>
</dbReference>
<dbReference type="AlphaFoldDB" id="A0A836C230"/>
<evidence type="ECO:0000313" key="3">
    <source>
        <dbReference type="Proteomes" id="UP000612055"/>
    </source>
</evidence>
<feature type="compositionally biased region" description="Basic and acidic residues" evidence="1">
    <location>
        <begin position="774"/>
        <end position="784"/>
    </location>
</feature>
<comment type="caution">
    <text evidence="2">The sequence shown here is derived from an EMBL/GenBank/DDBJ whole genome shotgun (WGS) entry which is preliminary data.</text>
</comment>
<evidence type="ECO:0000313" key="2">
    <source>
        <dbReference type="EMBL" id="KAG2497576.1"/>
    </source>
</evidence>
<accession>A0A836C230</accession>
<feature type="region of interest" description="Disordered" evidence="1">
    <location>
        <begin position="244"/>
        <end position="273"/>
    </location>
</feature>
<name>A0A836C230_9CHLO</name>